<comment type="caution">
    <text evidence="1">The sequence shown here is derived from an EMBL/GenBank/DDBJ whole genome shotgun (WGS) entry which is preliminary data.</text>
</comment>
<evidence type="ECO:0000313" key="1">
    <source>
        <dbReference type="EMBL" id="PIR93180.1"/>
    </source>
</evidence>
<accession>A0A2H0V4A3</accession>
<dbReference type="EMBL" id="PFAR01000025">
    <property type="protein sequence ID" value="PIR93180.1"/>
    <property type="molecule type" value="Genomic_DNA"/>
</dbReference>
<dbReference type="Proteomes" id="UP000228626">
    <property type="component" value="Unassembled WGS sequence"/>
</dbReference>
<protein>
    <submittedName>
        <fullName evidence="1">Uncharacterized protein</fullName>
    </submittedName>
</protein>
<dbReference type="AlphaFoldDB" id="A0A2H0V4A3"/>
<reference evidence="2" key="1">
    <citation type="submission" date="2017-09" db="EMBL/GenBank/DDBJ databases">
        <title>Depth-based differentiation of microbial function through sediment-hosted aquifers and enrichment of novel symbionts in the deep terrestrial subsurface.</title>
        <authorList>
            <person name="Probst A.J."/>
            <person name="Ladd B."/>
            <person name="Jarett J.K."/>
            <person name="Geller-Mcgrath D.E."/>
            <person name="Sieber C.M.K."/>
            <person name="Emerson J.B."/>
            <person name="Anantharaman K."/>
            <person name="Thomas B.C."/>
            <person name="Malmstrom R."/>
            <person name="Stieglmeier M."/>
            <person name="Klingl A."/>
            <person name="Woyke T."/>
            <person name="Ryan C.M."/>
            <person name="Banfield J.F."/>
        </authorList>
    </citation>
    <scope>NUCLEOTIDE SEQUENCE [LARGE SCALE GENOMIC DNA]</scope>
</reference>
<name>A0A2H0V4A3_9BACT</name>
<proteinExistence type="predicted"/>
<evidence type="ECO:0000313" key="2">
    <source>
        <dbReference type="Proteomes" id="UP000228626"/>
    </source>
</evidence>
<gene>
    <name evidence="1" type="ORF">COT99_02195</name>
</gene>
<organism evidence="1 2">
    <name type="scientific">Candidatus Falkowbacteria bacterium CG10_big_fil_rev_8_21_14_0_10_43_10</name>
    <dbReference type="NCBI Taxonomy" id="1974567"/>
    <lineage>
        <taxon>Bacteria</taxon>
        <taxon>Candidatus Falkowiibacteriota</taxon>
    </lineage>
</organism>
<sequence length="110" mass="12337">MKKALILMRGGFILSIVVCSAFLFIKITLAGGMPGEVIDYTLLEKLQEEYATSSKEYIHQPRISATTTRNDFIEEPISVGARADVEQDDKKAPFLGWLAGIIKKLFPRFE</sequence>